<proteinExistence type="predicted"/>
<evidence type="ECO:0000256" key="1">
    <source>
        <dbReference type="SAM" id="MobiDB-lite"/>
    </source>
</evidence>
<sequence>MARMLAACIIAGVCLQGTGCALYKSAFRNICHEHKRKSDEYFAKRRDRAVAKKVWAEIRDSSPDCTYSVDYADGFKEGFVDFVRYGSPDVPRPLPPRKYWRNRYQTPQGLQAMEDWFAGFDHGMAAAHDGGYRSFVVIPTQVPELGRVADQYRVSVPPAPGSADNPVPPDDLPEEQVLPLEGVDELLEESTPGPSGATFVLPNRSESAPAISELAKPTPPTDSASGFLDNAKVLPSMSIRNSVEPKNEEGAP</sequence>
<feature type="compositionally biased region" description="Basic and acidic residues" evidence="1">
    <location>
        <begin position="243"/>
        <end position="252"/>
    </location>
</feature>
<feature type="region of interest" description="Disordered" evidence="1">
    <location>
        <begin position="187"/>
        <end position="252"/>
    </location>
</feature>
<gene>
    <name evidence="2" type="ORF">Pan216_34710</name>
</gene>
<dbReference type="EMBL" id="CP036279">
    <property type="protein sequence ID" value="QDU62604.1"/>
    <property type="molecule type" value="Genomic_DNA"/>
</dbReference>
<name>A0A518B6K5_9BACT</name>
<keyword evidence="3" id="KW-1185">Reference proteome</keyword>
<protein>
    <submittedName>
        <fullName evidence="2">Uncharacterized protein</fullName>
    </submittedName>
</protein>
<feature type="region of interest" description="Disordered" evidence="1">
    <location>
        <begin position="155"/>
        <end position="175"/>
    </location>
</feature>
<evidence type="ECO:0000313" key="3">
    <source>
        <dbReference type="Proteomes" id="UP000317093"/>
    </source>
</evidence>
<dbReference type="AlphaFoldDB" id="A0A518B6K5"/>
<evidence type="ECO:0000313" key="2">
    <source>
        <dbReference type="EMBL" id="QDU62604.1"/>
    </source>
</evidence>
<dbReference type="Proteomes" id="UP000317093">
    <property type="component" value="Chromosome"/>
</dbReference>
<reference evidence="2 3" key="1">
    <citation type="submission" date="2019-02" db="EMBL/GenBank/DDBJ databases">
        <title>Deep-cultivation of Planctomycetes and their phenomic and genomic characterization uncovers novel biology.</title>
        <authorList>
            <person name="Wiegand S."/>
            <person name="Jogler M."/>
            <person name="Boedeker C."/>
            <person name="Pinto D."/>
            <person name="Vollmers J."/>
            <person name="Rivas-Marin E."/>
            <person name="Kohn T."/>
            <person name="Peeters S.H."/>
            <person name="Heuer A."/>
            <person name="Rast P."/>
            <person name="Oberbeckmann S."/>
            <person name="Bunk B."/>
            <person name="Jeske O."/>
            <person name="Meyerdierks A."/>
            <person name="Storesund J.E."/>
            <person name="Kallscheuer N."/>
            <person name="Luecker S."/>
            <person name="Lage O.M."/>
            <person name="Pohl T."/>
            <person name="Merkel B.J."/>
            <person name="Hornburger P."/>
            <person name="Mueller R.-W."/>
            <person name="Bruemmer F."/>
            <person name="Labrenz M."/>
            <person name="Spormann A.M."/>
            <person name="Op den Camp H."/>
            <person name="Overmann J."/>
            <person name="Amann R."/>
            <person name="Jetten M.S.M."/>
            <person name="Mascher T."/>
            <person name="Medema M.H."/>
            <person name="Devos D.P."/>
            <person name="Kaster A.-K."/>
            <person name="Ovreas L."/>
            <person name="Rohde M."/>
            <person name="Galperin M.Y."/>
            <person name="Jogler C."/>
        </authorList>
    </citation>
    <scope>NUCLEOTIDE SEQUENCE [LARGE SCALE GENOMIC DNA]</scope>
    <source>
        <strain evidence="2 3">Pan216</strain>
    </source>
</reference>
<dbReference type="RefSeq" id="WP_145259479.1">
    <property type="nucleotide sequence ID" value="NZ_CP036279.1"/>
</dbReference>
<dbReference type="OrthoDB" id="215737at2"/>
<organism evidence="2 3">
    <name type="scientific">Kolteria novifilia</name>
    <dbReference type="NCBI Taxonomy" id="2527975"/>
    <lineage>
        <taxon>Bacteria</taxon>
        <taxon>Pseudomonadati</taxon>
        <taxon>Planctomycetota</taxon>
        <taxon>Planctomycetia</taxon>
        <taxon>Kolteriales</taxon>
        <taxon>Kolteriaceae</taxon>
        <taxon>Kolteria</taxon>
    </lineage>
</organism>
<dbReference type="KEGG" id="knv:Pan216_34710"/>
<accession>A0A518B6K5</accession>